<dbReference type="PANTHER" id="PTHR39339:SF1">
    <property type="entry name" value="CHAD DOMAIN-CONTAINING PROTEIN"/>
    <property type="match status" value="1"/>
</dbReference>
<dbReference type="InterPro" id="IPR038186">
    <property type="entry name" value="CHAD_dom_sf"/>
</dbReference>
<dbReference type="InterPro" id="IPR007899">
    <property type="entry name" value="CHAD_dom"/>
</dbReference>
<gene>
    <name evidence="2" type="ORF">ALQ51_04772</name>
</gene>
<feature type="domain" description="CHAD" evidence="1">
    <location>
        <begin position="9"/>
        <end position="266"/>
    </location>
</feature>
<dbReference type="AlphaFoldDB" id="A0A3M3QZ50"/>
<evidence type="ECO:0000259" key="1">
    <source>
        <dbReference type="PROSITE" id="PS51708"/>
    </source>
</evidence>
<accession>A0A3M3QZ50</accession>
<dbReference type="Proteomes" id="UP000270524">
    <property type="component" value="Unassembled WGS sequence"/>
</dbReference>
<name>A0A3M3QZ50_PSECA</name>
<sequence length="266" mass="29728">MVLSKGNCMSSMVDHLVAEVLSLDVKLLACQARLAASTDSEALHDLRTTVRRLRSVLRPLREISGAAQLEDAAKAVGQVTTPLRDMQVLAALLEQKSVENASLHEAALKRNQYLSSACPKVATSPELNRLLTLLDQFPTMLRVQQRQGMLSGLRKTIEKRMDKQWHKLRVAIAEPGHDRHDLRLLIKRVRYAAEAYPELSHQPKNMQARLKSAQGELGDWHDHLQWLAQAEVEADLAPCVAGWQVGIVRAERKAEASLKRLAKACF</sequence>
<dbReference type="Pfam" id="PF05235">
    <property type="entry name" value="CHAD"/>
    <property type="match status" value="1"/>
</dbReference>
<dbReference type="PROSITE" id="PS51708">
    <property type="entry name" value="CHAD"/>
    <property type="match status" value="1"/>
</dbReference>
<protein>
    <submittedName>
        <fullName evidence="2">CHAD domain-containing super protein</fullName>
    </submittedName>
</protein>
<comment type="caution">
    <text evidence="2">The sequence shown here is derived from an EMBL/GenBank/DDBJ whole genome shotgun (WGS) entry which is preliminary data.</text>
</comment>
<evidence type="ECO:0000313" key="2">
    <source>
        <dbReference type="EMBL" id="RMN89350.1"/>
    </source>
</evidence>
<reference evidence="2 3" key="1">
    <citation type="submission" date="2018-08" db="EMBL/GenBank/DDBJ databases">
        <title>Recombination of ecologically and evolutionarily significant loci maintains genetic cohesion in the Pseudomonas syringae species complex.</title>
        <authorList>
            <person name="Dillon M."/>
            <person name="Thakur S."/>
            <person name="Almeida R.N.D."/>
            <person name="Weir B.S."/>
            <person name="Guttman D.S."/>
        </authorList>
    </citation>
    <scope>NUCLEOTIDE SEQUENCE [LARGE SCALE GENOMIC DNA]</scope>
    <source>
        <strain evidence="2 3">ICMP 15203</strain>
    </source>
</reference>
<evidence type="ECO:0000313" key="3">
    <source>
        <dbReference type="Proteomes" id="UP000270524"/>
    </source>
</evidence>
<organism evidence="2 3">
    <name type="scientific">Pseudomonas cannabina</name>
    <dbReference type="NCBI Taxonomy" id="86840"/>
    <lineage>
        <taxon>Bacteria</taxon>
        <taxon>Pseudomonadati</taxon>
        <taxon>Pseudomonadota</taxon>
        <taxon>Gammaproteobacteria</taxon>
        <taxon>Pseudomonadales</taxon>
        <taxon>Pseudomonadaceae</taxon>
        <taxon>Pseudomonas</taxon>
    </lineage>
</organism>
<dbReference type="EMBL" id="RBPJ01000280">
    <property type="protein sequence ID" value="RMN89350.1"/>
    <property type="molecule type" value="Genomic_DNA"/>
</dbReference>
<dbReference type="SMART" id="SM00880">
    <property type="entry name" value="CHAD"/>
    <property type="match status" value="1"/>
</dbReference>
<dbReference type="PANTHER" id="PTHR39339">
    <property type="entry name" value="SLR1444 PROTEIN"/>
    <property type="match status" value="1"/>
</dbReference>
<proteinExistence type="predicted"/>
<dbReference type="Gene3D" id="1.40.20.10">
    <property type="entry name" value="CHAD domain"/>
    <property type="match status" value="1"/>
</dbReference>